<sequence>MVIVARAPDSDVVPKPKGNEVVIFCDLLFASLRLELDPVVVDILHPSNIYLHQFTPNALVRLSTYMWICKTMKITPLAAGFAISHKVEAPIREATKKKILYLEQKALKKATKVIAMKDTDRAKGAPTLAQEKPGATQHLKRTKRGHHPSSKASRASQRSRIENVAPGDKVEEDGRPSSPSPSNATITAMPIHQAAPPGC</sequence>
<dbReference type="AlphaFoldDB" id="K3ZLY8"/>
<evidence type="ECO:0000256" key="1">
    <source>
        <dbReference type="SAM" id="MobiDB-lite"/>
    </source>
</evidence>
<accession>K3ZLY8</accession>
<name>K3ZLY8_SETIT</name>
<feature type="region of interest" description="Disordered" evidence="1">
    <location>
        <begin position="121"/>
        <end position="199"/>
    </location>
</feature>
<feature type="compositionally biased region" description="Basic residues" evidence="1">
    <location>
        <begin position="138"/>
        <end position="149"/>
    </location>
</feature>
<evidence type="ECO:0000313" key="4">
    <source>
        <dbReference type="Proteomes" id="UP000004995"/>
    </source>
</evidence>
<evidence type="ECO:0000259" key="2">
    <source>
        <dbReference type="Pfam" id="PF04195"/>
    </source>
</evidence>
<dbReference type="EMBL" id="AGNK02004915">
    <property type="status" value="NOT_ANNOTATED_CDS"/>
    <property type="molecule type" value="Genomic_DNA"/>
</dbReference>
<feature type="domain" description="Transposase (putative) gypsy type" evidence="2">
    <location>
        <begin position="22"/>
        <end position="81"/>
    </location>
</feature>
<organism evidence="3 4">
    <name type="scientific">Setaria italica</name>
    <name type="common">Foxtail millet</name>
    <name type="synonym">Panicum italicum</name>
    <dbReference type="NCBI Taxonomy" id="4555"/>
    <lineage>
        <taxon>Eukaryota</taxon>
        <taxon>Viridiplantae</taxon>
        <taxon>Streptophyta</taxon>
        <taxon>Embryophyta</taxon>
        <taxon>Tracheophyta</taxon>
        <taxon>Spermatophyta</taxon>
        <taxon>Magnoliopsida</taxon>
        <taxon>Liliopsida</taxon>
        <taxon>Poales</taxon>
        <taxon>Poaceae</taxon>
        <taxon>PACMAD clade</taxon>
        <taxon>Panicoideae</taxon>
        <taxon>Panicodae</taxon>
        <taxon>Paniceae</taxon>
        <taxon>Cenchrinae</taxon>
        <taxon>Setaria</taxon>
    </lineage>
</organism>
<dbReference type="Gramene" id="KQK94533">
    <property type="protein sequence ID" value="KQK94533"/>
    <property type="gene ID" value="SETIT_027600mg"/>
</dbReference>
<dbReference type="InterPro" id="IPR007321">
    <property type="entry name" value="Transposase_28"/>
</dbReference>
<dbReference type="InParanoid" id="K3ZLY8"/>
<evidence type="ECO:0000313" key="3">
    <source>
        <dbReference type="EnsemblPlants" id="KQK94533"/>
    </source>
</evidence>
<dbReference type="Proteomes" id="UP000004995">
    <property type="component" value="Unassembled WGS sequence"/>
</dbReference>
<protein>
    <recommendedName>
        <fullName evidence="2">Transposase (putative) gypsy type domain-containing protein</fullName>
    </recommendedName>
</protein>
<dbReference type="Pfam" id="PF04195">
    <property type="entry name" value="Transposase_28"/>
    <property type="match status" value="1"/>
</dbReference>
<proteinExistence type="predicted"/>
<dbReference type="EnsemblPlants" id="KQK94533">
    <property type="protein sequence ID" value="KQK94533"/>
    <property type="gene ID" value="SETIT_027600mg"/>
</dbReference>
<reference evidence="4" key="1">
    <citation type="journal article" date="2012" name="Nat. Biotechnol.">
        <title>Reference genome sequence of the model plant Setaria.</title>
        <authorList>
            <person name="Bennetzen J.L."/>
            <person name="Schmutz J."/>
            <person name="Wang H."/>
            <person name="Percifield R."/>
            <person name="Hawkins J."/>
            <person name="Pontaroli A.C."/>
            <person name="Estep M."/>
            <person name="Feng L."/>
            <person name="Vaughn J.N."/>
            <person name="Grimwood J."/>
            <person name="Jenkins J."/>
            <person name="Barry K."/>
            <person name="Lindquist E."/>
            <person name="Hellsten U."/>
            <person name="Deshpande S."/>
            <person name="Wang X."/>
            <person name="Wu X."/>
            <person name="Mitros T."/>
            <person name="Triplett J."/>
            <person name="Yang X."/>
            <person name="Ye C.Y."/>
            <person name="Mauro-Herrera M."/>
            <person name="Wang L."/>
            <person name="Li P."/>
            <person name="Sharma M."/>
            <person name="Sharma R."/>
            <person name="Ronald P.C."/>
            <person name="Panaud O."/>
            <person name="Kellogg E.A."/>
            <person name="Brutnell T.P."/>
            <person name="Doust A.N."/>
            <person name="Tuskan G.A."/>
            <person name="Rokhsar D."/>
            <person name="Devos K.M."/>
        </authorList>
    </citation>
    <scope>NUCLEOTIDE SEQUENCE [LARGE SCALE GENOMIC DNA]</scope>
    <source>
        <strain evidence="4">cv. Yugu1</strain>
    </source>
</reference>
<dbReference type="HOGENOM" id="CLU_1374289_0_0_1"/>
<reference evidence="3" key="2">
    <citation type="submission" date="2018-08" db="UniProtKB">
        <authorList>
            <consortium name="EnsemblPlants"/>
        </authorList>
    </citation>
    <scope>IDENTIFICATION</scope>
    <source>
        <strain evidence="3">Yugu1</strain>
    </source>
</reference>
<keyword evidence="4" id="KW-1185">Reference proteome</keyword>